<keyword evidence="5 8" id="KW-0670">Pyruvate</keyword>
<evidence type="ECO:0000313" key="11">
    <source>
        <dbReference type="EMBL" id="BBM97815.1"/>
    </source>
</evidence>
<comment type="subunit">
    <text evidence="2">Tetramer of 2 alpha and 2 beta subunits.</text>
</comment>
<dbReference type="InterPro" id="IPR050642">
    <property type="entry name" value="PDH_E1_Alpha_Subunit"/>
</dbReference>
<evidence type="ECO:0000256" key="7">
    <source>
        <dbReference type="ARBA" id="ARBA00051231"/>
    </source>
</evidence>
<dbReference type="GO" id="GO:0004739">
    <property type="term" value="F:pyruvate dehydrogenase (acetyl-transferring) activity"/>
    <property type="evidence" value="ECO:0007669"/>
    <property type="project" value="UniProtKB-UniRule"/>
</dbReference>
<evidence type="ECO:0000256" key="1">
    <source>
        <dbReference type="ARBA" id="ARBA00001964"/>
    </source>
</evidence>
<feature type="compositionally biased region" description="Gly residues" evidence="9">
    <location>
        <begin position="21"/>
        <end position="35"/>
    </location>
</feature>
<protein>
    <recommendedName>
        <fullName evidence="8">Pyruvate dehydrogenase E1 component subunit alpha</fullName>
        <ecNumber evidence="8">1.2.4.1</ecNumber>
    </recommendedName>
</protein>
<dbReference type="Proteomes" id="UP001162541">
    <property type="component" value="Chromosome 1"/>
</dbReference>
<keyword evidence="13" id="KW-1185">Reference proteome</keyword>
<reference evidence="14" key="3">
    <citation type="journal article" date="2020" name="Curr. Biol.">
        <title>Chromatin organization in early land plants reveals an ancestral association between H3K27me3, transposons, and constitutive heterochromatin.</title>
        <authorList>
            <person name="Montgomery S.A."/>
            <person name="Tanizawa Y."/>
            <person name="Galik B."/>
            <person name="Wang N."/>
            <person name="Ito T."/>
            <person name="Mochizuki T."/>
            <person name="Akimcheva S."/>
            <person name="Bowman J.L."/>
            <person name="Cognat V."/>
            <person name="Marechal-Drouard L."/>
            <person name="Ekker H."/>
            <person name="Hong S.F."/>
            <person name="Kohchi T."/>
            <person name="Lin S.S."/>
            <person name="Liu L.D."/>
            <person name="Nakamura Y."/>
            <person name="Valeeva L.R."/>
            <person name="Shakirov E.V."/>
            <person name="Shippen D.E."/>
            <person name="Wei W.L."/>
            <person name="Yagura M."/>
            <person name="Yamaoka S."/>
            <person name="Yamato K.T."/>
            <person name="Liu C."/>
            <person name="Berger F."/>
        </authorList>
    </citation>
    <scope>NUCLEOTIDE SEQUENCE [LARGE SCALE GENOMIC DNA]</scope>
    <source>
        <strain evidence="14">Tak-1</strain>
    </source>
</reference>
<feature type="domain" description="Dehydrogenase E1 component" evidence="10">
    <location>
        <begin position="95"/>
        <end position="391"/>
    </location>
</feature>
<evidence type="ECO:0000313" key="12">
    <source>
        <dbReference type="EMBL" id="OAE24761.1"/>
    </source>
</evidence>
<dbReference type="InterPro" id="IPR001017">
    <property type="entry name" value="DH_E1"/>
</dbReference>
<dbReference type="EMBL" id="AP019866">
    <property type="protein sequence ID" value="BBM97815.1"/>
    <property type="molecule type" value="Genomic_DNA"/>
</dbReference>
<dbReference type="FunFam" id="3.40.50.970:FF:000013">
    <property type="entry name" value="Pyruvate dehydrogenase E1 component subunit alpha"/>
    <property type="match status" value="1"/>
</dbReference>
<reference evidence="12 13" key="1">
    <citation type="submission" date="2016-03" db="EMBL/GenBank/DDBJ databases">
        <title>Mechanisms controlling the formation of the plant cell surface in tip-growing cells are functionally conserved among land plants.</title>
        <authorList>
            <person name="Honkanen S."/>
            <person name="Jones V.A."/>
            <person name="Morieri G."/>
            <person name="Champion C."/>
            <person name="Hetherington A.J."/>
            <person name="Kelly S."/>
            <person name="Saint-Marcoux D."/>
            <person name="Proust H."/>
            <person name="Prescott H."/>
            <person name="Dolan L."/>
        </authorList>
    </citation>
    <scope>NUCLEOTIDE SEQUENCE [LARGE SCALE GENOMIC DNA]</scope>
    <source>
        <strain evidence="13">cv. Tak-1 and cv. Tak-2</strain>
        <tissue evidence="12">Whole gametophyte</tissue>
    </source>
</reference>
<evidence type="ECO:0000259" key="10">
    <source>
        <dbReference type="Pfam" id="PF00676"/>
    </source>
</evidence>
<evidence type="ECO:0000256" key="9">
    <source>
        <dbReference type="SAM" id="MobiDB-lite"/>
    </source>
</evidence>
<comment type="catalytic activity">
    <reaction evidence="7 8">
        <text>N(6)-[(R)-lipoyl]-L-lysyl-[protein] + pyruvate + H(+) = N(6)-[(R)-S(8)-acetyldihydrolipoyl]-L-lysyl-[protein] + CO2</text>
        <dbReference type="Rhea" id="RHEA:19189"/>
        <dbReference type="Rhea" id="RHEA-COMP:10474"/>
        <dbReference type="Rhea" id="RHEA-COMP:10478"/>
        <dbReference type="ChEBI" id="CHEBI:15361"/>
        <dbReference type="ChEBI" id="CHEBI:15378"/>
        <dbReference type="ChEBI" id="CHEBI:16526"/>
        <dbReference type="ChEBI" id="CHEBI:83099"/>
        <dbReference type="ChEBI" id="CHEBI:83111"/>
        <dbReference type="EC" id="1.2.4.1"/>
    </reaction>
</comment>
<organism evidence="12 13">
    <name type="scientific">Marchantia polymorpha subsp. ruderalis</name>
    <dbReference type="NCBI Taxonomy" id="1480154"/>
    <lineage>
        <taxon>Eukaryota</taxon>
        <taxon>Viridiplantae</taxon>
        <taxon>Streptophyta</taxon>
        <taxon>Embryophyta</taxon>
        <taxon>Marchantiophyta</taxon>
        <taxon>Marchantiopsida</taxon>
        <taxon>Marchantiidae</taxon>
        <taxon>Marchantiales</taxon>
        <taxon>Marchantiaceae</taxon>
        <taxon>Marchantia</taxon>
    </lineage>
</organism>
<proteinExistence type="predicted"/>
<dbReference type="SUPFAM" id="SSF52518">
    <property type="entry name" value="Thiamin diphosphate-binding fold (THDP-binding)"/>
    <property type="match status" value="1"/>
</dbReference>
<evidence type="ECO:0000256" key="8">
    <source>
        <dbReference type="RuleBase" id="RU361139"/>
    </source>
</evidence>
<evidence type="ECO:0000313" key="13">
    <source>
        <dbReference type="Proteomes" id="UP000077202"/>
    </source>
</evidence>
<dbReference type="EMBL" id="LVLJ01002476">
    <property type="protein sequence ID" value="OAE24761.1"/>
    <property type="molecule type" value="Genomic_DNA"/>
</dbReference>
<dbReference type="CDD" id="cd02000">
    <property type="entry name" value="TPP_E1_PDC_ADC_BCADC"/>
    <property type="match status" value="1"/>
</dbReference>
<evidence type="ECO:0000256" key="3">
    <source>
        <dbReference type="ARBA" id="ARBA00023002"/>
    </source>
</evidence>
<accession>A0A176VWN1</accession>
<sequence>MGSRVVQSSVRLASALGRGLGGGGGGVAVARGGGGTDRRRGLASEAAQQRRDSEKRVGSGDIRVDLLNPFELHRLHDGPATDVFTSKEELMQMYMDMTVLRRMELAADMLFKSQQIRGFCHLYDGQEAISVGMEAALTYEDSVLTAYRDHGIFLGRGGTTFEAFSELMGKKTGCAIGKGGSMHLYKRENNYYGGWGIVGTSGPLGTGLAFALKYQKKPNVAVAIYGDGAANQGQLYEAQNCAALWDLPVIYLVENNHYGMGTAEWRASKKATFFDRLSYIPGIKVDGMDAFSVKAAMLFAKEHCVAGKGPIVVECDTYRYHGHSMSDPGSTYRSRDEVQGFRKERDPIERIRNIILKEELSTAEELKKLDKQVRREVEEEAAKAREAPQPEEHELFSNIYRLDTGLVTYGCDRKDTIKLP</sequence>
<keyword evidence="4 8" id="KW-0786">Thiamine pyrophosphate</keyword>
<keyword evidence="3 8" id="KW-0560">Oxidoreductase</keyword>
<dbReference type="EC" id="1.2.4.1" evidence="8"/>
<dbReference type="InterPro" id="IPR029061">
    <property type="entry name" value="THDP-binding"/>
</dbReference>
<comment type="function">
    <text evidence="6">The pyruvate dehydrogenase complex catalyzes the overall conversion of pyruvate to acetyl-CoA and CO(2). It contains multiple copies of three enzymatic components: pyruvate dehydrogenase (E1), dihydrolipoamide acetyltransferase (E2) and lipoamide dehydrogenase (E3).</text>
</comment>
<dbReference type="Proteomes" id="UP000077202">
    <property type="component" value="Unassembled WGS sequence"/>
</dbReference>
<evidence type="ECO:0000256" key="6">
    <source>
        <dbReference type="ARBA" id="ARBA00025211"/>
    </source>
</evidence>
<dbReference type="NCBIfam" id="TIGR03182">
    <property type="entry name" value="PDH_E1_alph_y"/>
    <property type="match status" value="1"/>
</dbReference>
<dbReference type="PANTHER" id="PTHR11516">
    <property type="entry name" value="PYRUVATE DEHYDROGENASE E1 COMPONENT, ALPHA SUBUNIT BACTERIAL AND ORGANELLAR"/>
    <property type="match status" value="1"/>
</dbReference>
<reference evidence="11" key="2">
    <citation type="journal article" date="2019" name="Curr. Biol.">
        <title>Chromatin organization in early land plants reveals an ancestral association between H3K27me3, transposons, and constitutive heterochromatin.</title>
        <authorList>
            <person name="Montgomery S.A."/>
            <person name="Tanizawa Y."/>
            <person name="Galik B."/>
            <person name="Wang N."/>
            <person name="Ito T."/>
            <person name="Mochizuki T."/>
            <person name="Akimcheva S."/>
            <person name="Bowman J."/>
            <person name="Cognat V."/>
            <person name="Drouard L."/>
            <person name="Ekker H."/>
            <person name="Houng S."/>
            <person name="Kohchi T."/>
            <person name="Lin S."/>
            <person name="Liu L.D."/>
            <person name="Nakamura Y."/>
            <person name="Valeeva L.R."/>
            <person name="Shakirov E.V."/>
            <person name="Shippen D.E."/>
            <person name="Wei W."/>
            <person name="Yagura M."/>
            <person name="Yamaoka S."/>
            <person name="Yamato K.T."/>
            <person name="Liu C."/>
            <person name="Berger F."/>
        </authorList>
    </citation>
    <scope>NUCLEOTIDE SEQUENCE [LARGE SCALE GENOMIC DNA]</scope>
    <source>
        <strain evidence="11">Tak-1</strain>
    </source>
</reference>
<evidence type="ECO:0000313" key="14">
    <source>
        <dbReference type="Proteomes" id="UP001162541"/>
    </source>
</evidence>
<feature type="compositionally biased region" description="Basic and acidic residues" evidence="9">
    <location>
        <begin position="36"/>
        <end position="58"/>
    </location>
</feature>
<dbReference type="PANTHER" id="PTHR11516:SF61">
    <property type="entry name" value="DEHYDROGENASE E1 COMPONENT DOMAIN-CONTAINING PROTEIN"/>
    <property type="match status" value="1"/>
</dbReference>
<name>A0A176VWN1_MARPO</name>
<evidence type="ECO:0000256" key="4">
    <source>
        <dbReference type="ARBA" id="ARBA00023052"/>
    </source>
</evidence>
<dbReference type="InterPro" id="IPR017597">
    <property type="entry name" value="Pyrv_DH_E1_asu_subgrp-y"/>
</dbReference>
<comment type="cofactor">
    <cofactor evidence="1 8">
        <name>thiamine diphosphate</name>
        <dbReference type="ChEBI" id="CHEBI:58937"/>
    </cofactor>
</comment>
<dbReference type="Pfam" id="PF00676">
    <property type="entry name" value="E1_dh"/>
    <property type="match status" value="1"/>
</dbReference>
<dbReference type="AlphaFoldDB" id="A0A176VWN1"/>
<evidence type="ECO:0000256" key="5">
    <source>
        <dbReference type="ARBA" id="ARBA00023317"/>
    </source>
</evidence>
<dbReference type="Gene3D" id="3.40.50.970">
    <property type="match status" value="1"/>
</dbReference>
<evidence type="ECO:0000256" key="2">
    <source>
        <dbReference type="ARBA" id="ARBA00011130"/>
    </source>
</evidence>
<feature type="region of interest" description="Disordered" evidence="9">
    <location>
        <begin position="21"/>
        <end position="58"/>
    </location>
</feature>
<dbReference type="GO" id="GO:0006086">
    <property type="term" value="P:pyruvate decarboxylation to acetyl-CoA"/>
    <property type="evidence" value="ECO:0007669"/>
    <property type="project" value="InterPro"/>
</dbReference>
<gene>
    <name evidence="12" type="ORF">AXG93_48s1090</name>
    <name evidence="11" type="ORF">Mp_1g08570</name>
</gene>